<dbReference type="Proteomes" id="UP001627154">
    <property type="component" value="Unassembled WGS sequence"/>
</dbReference>
<organism evidence="1 2">
    <name type="scientific">Trichogramma kaykai</name>
    <dbReference type="NCBI Taxonomy" id="54128"/>
    <lineage>
        <taxon>Eukaryota</taxon>
        <taxon>Metazoa</taxon>
        <taxon>Ecdysozoa</taxon>
        <taxon>Arthropoda</taxon>
        <taxon>Hexapoda</taxon>
        <taxon>Insecta</taxon>
        <taxon>Pterygota</taxon>
        <taxon>Neoptera</taxon>
        <taxon>Endopterygota</taxon>
        <taxon>Hymenoptera</taxon>
        <taxon>Apocrita</taxon>
        <taxon>Proctotrupomorpha</taxon>
        <taxon>Chalcidoidea</taxon>
        <taxon>Trichogrammatidae</taxon>
        <taxon>Trichogramma</taxon>
    </lineage>
</organism>
<comment type="caution">
    <text evidence="1">The sequence shown here is derived from an EMBL/GenBank/DDBJ whole genome shotgun (WGS) entry which is preliminary data.</text>
</comment>
<dbReference type="AlphaFoldDB" id="A0ABD2X851"/>
<accession>A0ABD2X851</accession>
<reference evidence="1 2" key="1">
    <citation type="journal article" date="2024" name="bioRxiv">
        <title>A reference genome for Trichogramma kaykai: A tiny desert-dwelling parasitoid wasp with competing sex-ratio distorters.</title>
        <authorList>
            <person name="Culotta J."/>
            <person name="Lindsey A.R."/>
        </authorList>
    </citation>
    <scope>NUCLEOTIDE SEQUENCE [LARGE SCALE GENOMIC DNA]</scope>
    <source>
        <strain evidence="1 2">KSX58</strain>
    </source>
</reference>
<protein>
    <submittedName>
        <fullName evidence="1">Uncharacterized protein</fullName>
    </submittedName>
</protein>
<evidence type="ECO:0000313" key="2">
    <source>
        <dbReference type="Proteomes" id="UP001627154"/>
    </source>
</evidence>
<sequence>MFFFNVTRLKHAGVASRANDEILAWREKAREGRRARAATMQAAKHWRTEDVAAHRPQRPPLRRPMKQRSATDYTTAILPLALPYPLPPSSPSPRPEFTRRYIYTPVFLALGELPTSLTEDYDETEIRLSFGQLGGEAEASKRKRKCIRREKHIAVLYIDAKLVYTRMRVRIPIAKVFIVRSSMIRTYTQLLKCCIACERPPTATHKCPDFDIDNAQQLHI</sequence>
<name>A0ABD2X851_9HYME</name>
<keyword evidence="2" id="KW-1185">Reference proteome</keyword>
<evidence type="ECO:0000313" key="1">
    <source>
        <dbReference type="EMBL" id="KAL3401567.1"/>
    </source>
</evidence>
<proteinExistence type="predicted"/>
<gene>
    <name evidence="1" type="ORF">TKK_005382</name>
</gene>
<dbReference type="EMBL" id="JBJJXI010000045">
    <property type="protein sequence ID" value="KAL3401567.1"/>
    <property type="molecule type" value="Genomic_DNA"/>
</dbReference>